<organism evidence="1 2">
    <name type="scientific">Dyella koreensis</name>
    <dbReference type="NCBI Taxonomy" id="311235"/>
    <lineage>
        <taxon>Bacteria</taxon>
        <taxon>Pseudomonadati</taxon>
        <taxon>Pseudomonadota</taxon>
        <taxon>Gammaproteobacteria</taxon>
        <taxon>Lysobacterales</taxon>
        <taxon>Rhodanobacteraceae</taxon>
        <taxon>Dyella</taxon>
    </lineage>
</organism>
<dbReference type="Proteomes" id="UP001620408">
    <property type="component" value="Unassembled WGS sequence"/>
</dbReference>
<sequence>MRNLLAVIYYVLAMVGCTGGRTIEMHSMTDGHDRVHGVVHLQAGVAKFECVGSASGQCHFVLFSAACPDVGVDKACDAPPLERLALAVGASRELVGLPVEFKACVDDRDNADTSICSKGRP</sequence>
<protein>
    <recommendedName>
        <fullName evidence="3">Lipoprotein</fullName>
    </recommendedName>
</protein>
<evidence type="ECO:0000313" key="2">
    <source>
        <dbReference type="Proteomes" id="UP001620408"/>
    </source>
</evidence>
<dbReference type="PROSITE" id="PS51257">
    <property type="entry name" value="PROKAR_LIPOPROTEIN"/>
    <property type="match status" value="1"/>
</dbReference>
<evidence type="ECO:0008006" key="3">
    <source>
        <dbReference type="Google" id="ProtNLM"/>
    </source>
</evidence>
<evidence type="ECO:0000313" key="1">
    <source>
        <dbReference type="EMBL" id="MFK2918580.1"/>
    </source>
</evidence>
<comment type="caution">
    <text evidence="1">The sequence shown here is derived from an EMBL/GenBank/DDBJ whole genome shotgun (WGS) entry which is preliminary data.</text>
</comment>
<dbReference type="RefSeq" id="WP_379985609.1">
    <property type="nucleotide sequence ID" value="NZ_JADIKD010000011.1"/>
</dbReference>
<accession>A0ABW8K6R2</accession>
<gene>
    <name evidence="1" type="ORF">ISS97_15000</name>
</gene>
<name>A0ABW8K6R2_9GAMM</name>
<reference evidence="1 2" key="1">
    <citation type="submission" date="2020-10" db="EMBL/GenBank/DDBJ databases">
        <title>Phylogeny of dyella-like bacteria.</title>
        <authorList>
            <person name="Fu J."/>
        </authorList>
    </citation>
    <scope>NUCLEOTIDE SEQUENCE [LARGE SCALE GENOMIC DNA]</scope>
    <source>
        <strain evidence="1 2">BB4</strain>
    </source>
</reference>
<proteinExistence type="predicted"/>
<keyword evidence="2" id="KW-1185">Reference proteome</keyword>
<dbReference type="EMBL" id="JADIKD010000011">
    <property type="protein sequence ID" value="MFK2918580.1"/>
    <property type="molecule type" value="Genomic_DNA"/>
</dbReference>